<keyword evidence="2" id="KW-1185">Reference proteome</keyword>
<dbReference type="InterPro" id="IPR037208">
    <property type="entry name" value="Spo0E-like_sf"/>
</dbReference>
<dbReference type="AlphaFoldDB" id="A0A7D3XHN6"/>
<dbReference type="InterPro" id="IPR036638">
    <property type="entry name" value="HLH_DNA-bd_sf"/>
</dbReference>
<dbReference type="Pfam" id="PF09388">
    <property type="entry name" value="SpoOE-like"/>
    <property type="match status" value="1"/>
</dbReference>
<proteinExistence type="predicted"/>
<dbReference type="SUPFAM" id="SSF140500">
    <property type="entry name" value="BAS1536-like"/>
    <property type="match status" value="1"/>
</dbReference>
<organism evidence="1 2">
    <name type="scientific">Kroppenstedtia pulmonis</name>
    <dbReference type="NCBI Taxonomy" id="1380685"/>
    <lineage>
        <taxon>Bacteria</taxon>
        <taxon>Bacillati</taxon>
        <taxon>Bacillota</taxon>
        <taxon>Bacilli</taxon>
        <taxon>Bacillales</taxon>
        <taxon>Thermoactinomycetaceae</taxon>
        <taxon>Kroppenstedtia</taxon>
    </lineage>
</organism>
<dbReference type="GO" id="GO:0043937">
    <property type="term" value="P:regulation of sporulation"/>
    <property type="evidence" value="ECO:0007669"/>
    <property type="project" value="InterPro"/>
</dbReference>
<evidence type="ECO:0000313" key="2">
    <source>
        <dbReference type="Proteomes" id="UP000503088"/>
    </source>
</evidence>
<protein>
    <submittedName>
        <fullName evidence="1">Aspartyl-phosphate phosphatase Spo0E family protein</fullName>
    </submittedName>
</protein>
<dbReference type="GO" id="GO:0046983">
    <property type="term" value="F:protein dimerization activity"/>
    <property type="evidence" value="ECO:0007669"/>
    <property type="project" value="InterPro"/>
</dbReference>
<sequence length="81" mass="9693">MTDLKQLEIEIENLRYKMEQQAEKMGMTHPEVIQMSQKLDELHNQWNRRHQTKPFRLKEDGGVYIIRRYSATICKAAMSRA</sequence>
<dbReference type="EMBL" id="CP048104">
    <property type="protein sequence ID" value="QKG83784.1"/>
    <property type="molecule type" value="Genomic_DNA"/>
</dbReference>
<dbReference type="Gene3D" id="4.10.280.10">
    <property type="entry name" value="Helix-loop-helix DNA-binding domain"/>
    <property type="match status" value="1"/>
</dbReference>
<evidence type="ECO:0000313" key="1">
    <source>
        <dbReference type="EMBL" id="QKG83784.1"/>
    </source>
</evidence>
<accession>A0A7D3XHN6</accession>
<dbReference type="Proteomes" id="UP000503088">
    <property type="component" value="Chromosome"/>
</dbReference>
<dbReference type="RefSeq" id="WP_173220849.1">
    <property type="nucleotide sequence ID" value="NZ_CP048104.1"/>
</dbReference>
<dbReference type="KEGG" id="kpul:GXN76_04355"/>
<reference evidence="1 2" key="1">
    <citation type="submission" date="2020-01" db="EMBL/GenBank/DDBJ databases">
        <authorList>
            <person name="Gulvik C.A."/>
            <person name="Batra D.G."/>
        </authorList>
    </citation>
    <scope>NUCLEOTIDE SEQUENCE [LARGE SCALE GENOMIC DNA]</scope>
    <source>
        <strain evidence="1 2">W9323</strain>
    </source>
</reference>
<gene>
    <name evidence="1" type="ORF">GXN76_04355</name>
</gene>
<dbReference type="InterPro" id="IPR018540">
    <property type="entry name" value="Spo0E-like"/>
</dbReference>
<name>A0A7D3XHN6_9BACL</name>